<feature type="domain" description="Major facilitator superfamily (MFS) profile" evidence="4">
    <location>
        <begin position="258"/>
        <end position="457"/>
    </location>
</feature>
<dbReference type="Pfam" id="PF07690">
    <property type="entry name" value="MFS_1"/>
    <property type="match status" value="1"/>
</dbReference>
<keyword evidence="3" id="KW-0812">Transmembrane</keyword>
<keyword evidence="6" id="KW-1185">Reference proteome</keyword>
<feature type="transmembrane region" description="Helical" evidence="3">
    <location>
        <begin position="385"/>
        <end position="409"/>
    </location>
</feature>
<dbReference type="EMBL" id="RSCE01000002">
    <property type="protein sequence ID" value="RSH86512.1"/>
    <property type="molecule type" value="Genomic_DNA"/>
</dbReference>
<dbReference type="AlphaFoldDB" id="A0A427Y620"/>
<dbReference type="Gene3D" id="1.20.1250.20">
    <property type="entry name" value="MFS general substrate transporter like domains"/>
    <property type="match status" value="2"/>
</dbReference>
<gene>
    <name evidence="5" type="ORF">EHS24_004775</name>
</gene>
<feature type="transmembrane region" description="Helical" evidence="3">
    <location>
        <begin position="325"/>
        <end position="344"/>
    </location>
</feature>
<dbReference type="OrthoDB" id="2213137at2759"/>
<dbReference type="GO" id="GO:0016020">
    <property type="term" value="C:membrane"/>
    <property type="evidence" value="ECO:0007669"/>
    <property type="project" value="UniProtKB-SubCell"/>
</dbReference>
<proteinExistence type="inferred from homology"/>
<reference evidence="5 6" key="1">
    <citation type="submission" date="2018-11" db="EMBL/GenBank/DDBJ databases">
        <title>Genome sequence of Apiotrichum porosum DSM 27194.</title>
        <authorList>
            <person name="Aliyu H."/>
            <person name="Gorte O."/>
            <person name="Ochsenreither K."/>
        </authorList>
    </citation>
    <scope>NUCLEOTIDE SEQUENCE [LARGE SCALE GENOMIC DNA]</scope>
    <source>
        <strain evidence="5 6">DSM 27194</strain>
    </source>
</reference>
<dbReference type="InterPro" id="IPR011701">
    <property type="entry name" value="MFS"/>
</dbReference>
<comment type="caution">
    <text evidence="5">The sequence shown here is derived from an EMBL/GenBank/DDBJ whole genome shotgun (WGS) entry which is preliminary data.</text>
</comment>
<dbReference type="GO" id="GO:0022857">
    <property type="term" value="F:transmembrane transporter activity"/>
    <property type="evidence" value="ECO:0007669"/>
    <property type="project" value="InterPro"/>
</dbReference>
<dbReference type="Proteomes" id="UP000279236">
    <property type="component" value="Unassembled WGS sequence"/>
</dbReference>
<feature type="transmembrane region" description="Helical" evidence="3">
    <location>
        <begin position="150"/>
        <end position="170"/>
    </location>
</feature>
<dbReference type="PROSITE" id="PS50850">
    <property type="entry name" value="MFS"/>
    <property type="match status" value="1"/>
</dbReference>
<feature type="transmembrane region" description="Helical" evidence="3">
    <location>
        <begin position="421"/>
        <end position="443"/>
    </location>
</feature>
<dbReference type="PANTHER" id="PTHR11360">
    <property type="entry name" value="MONOCARBOXYLATE TRANSPORTER"/>
    <property type="match status" value="1"/>
</dbReference>
<organism evidence="5 6">
    <name type="scientific">Apiotrichum porosum</name>
    <dbReference type="NCBI Taxonomy" id="105984"/>
    <lineage>
        <taxon>Eukaryota</taxon>
        <taxon>Fungi</taxon>
        <taxon>Dikarya</taxon>
        <taxon>Basidiomycota</taxon>
        <taxon>Agaricomycotina</taxon>
        <taxon>Tremellomycetes</taxon>
        <taxon>Trichosporonales</taxon>
        <taxon>Trichosporonaceae</taxon>
        <taxon>Apiotrichum</taxon>
    </lineage>
</organism>
<dbReference type="RefSeq" id="XP_028479297.1">
    <property type="nucleotide sequence ID" value="XM_028620325.1"/>
</dbReference>
<dbReference type="GeneID" id="39589318"/>
<evidence type="ECO:0000256" key="2">
    <source>
        <dbReference type="ARBA" id="ARBA00006727"/>
    </source>
</evidence>
<comment type="similarity">
    <text evidence="2">Belongs to the major facilitator superfamily. Monocarboxylate porter (TC 2.A.1.13) family.</text>
</comment>
<dbReference type="InterPro" id="IPR020846">
    <property type="entry name" value="MFS_dom"/>
</dbReference>
<evidence type="ECO:0000256" key="3">
    <source>
        <dbReference type="SAM" id="Phobius"/>
    </source>
</evidence>
<feature type="transmembrane region" description="Helical" evidence="3">
    <location>
        <begin position="55"/>
        <end position="77"/>
    </location>
</feature>
<evidence type="ECO:0000256" key="1">
    <source>
        <dbReference type="ARBA" id="ARBA00004141"/>
    </source>
</evidence>
<evidence type="ECO:0000313" key="6">
    <source>
        <dbReference type="Proteomes" id="UP000279236"/>
    </source>
</evidence>
<comment type="subcellular location">
    <subcellularLocation>
        <location evidence="1">Membrane</location>
        <topology evidence="1">Multi-pass membrane protein</topology>
    </subcellularLocation>
</comment>
<evidence type="ECO:0000313" key="5">
    <source>
        <dbReference type="EMBL" id="RSH86512.1"/>
    </source>
</evidence>
<feature type="transmembrane region" description="Helical" evidence="3">
    <location>
        <begin position="261"/>
        <end position="281"/>
    </location>
</feature>
<evidence type="ECO:0000259" key="4">
    <source>
        <dbReference type="PROSITE" id="PS50850"/>
    </source>
</evidence>
<protein>
    <recommendedName>
        <fullName evidence="4">Major facilitator superfamily (MFS) profile domain-containing protein</fullName>
    </recommendedName>
</protein>
<feature type="transmembrane region" description="Helical" evidence="3">
    <location>
        <begin position="97"/>
        <end position="115"/>
    </location>
</feature>
<name>A0A427Y620_9TREE</name>
<feature type="transmembrane region" description="Helical" evidence="3">
    <location>
        <begin position="212"/>
        <end position="235"/>
    </location>
</feature>
<keyword evidence="3" id="KW-0472">Membrane</keyword>
<feature type="transmembrane region" description="Helical" evidence="3">
    <location>
        <begin position="350"/>
        <end position="373"/>
    </location>
</feature>
<sequence>MTNIDNGGIDEKLGAMEKAAPIDEPDSLGLTKTTTQVAHDKSVDPDIDELPNGGYGWVIVVCLLGLNACTWGVNTTYGVYSAAFIENNYYNASQLDYAWVGGLSASVAVVVGPLANWMIQRMGMKPPMLIGAVCVGLGQCMAGLCKSYGPFLFCQGILFGFGVGLILVPSQPILAHWFDRRLALAQGFAQAGSGIGGIVFSNVAPLLLRTVGIKWCYIIQGCICMAILFPSILLMKGRHKAVRAKNAPLQLNFFWHPGFKWLLLWAFLTMMGYFIAIYSVASYSTSALGMTQAQGGAIQSILAAGQVVGRPLWGFLLDRGGRVNMVILSYIICGVVTIGAWMPARSFGVMVFYAFVNGATSGTIHSAATPLATSVVGVEHLGSALAIYWLTLAIPNATAQPFAIMIVNYSKTHLNRTGPEAYQISIGFCGGLFLAGAIALLGVKHYLQGNWKLLQRA</sequence>
<dbReference type="InterPro" id="IPR050327">
    <property type="entry name" value="Proton-linked_MCT"/>
</dbReference>
<dbReference type="InterPro" id="IPR036259">
    <property type="entry name" value="MFS_trans_sf"/>
</dbReference>
<accession>A0A427Y620</accession>
<keyword evidence="3" id="KW-1133">Transmembrane helix</keyword>
<dbReference type="PANTHER" id="PTHR11360:SF315">
    <property type="entry name" value="TRANSPORTER MCH2-RELATED"/>
    <property type="match status" value="1"/>
</dbReference>
<dbReference type="SUPFAM" id="SSF103473">
    <property type="entry name" value="MFS general substrate transporter"/>
    <property type="match status" value="1"/>
</dbReference>